<evidence type="ECO:0000256" key="7">
    <source>
        <dbReference type="ARBA" id="ARBA00023077"/>
    </source>
</evidence>
<dbReference type="InterPro" id="IPR000531">
    <property type="entry name" value="Beta-barrel_TonB"/>
</dbReference>
<dbReference type="SUPFAM" id="SSF56935">
    <property type="entry name" value="Porins"/>
    <property type="match status" value="1"/>
</dbReference>
<evidence type="ECO:0000256" key="4">
    <source>
        <dbReference type="ARBA" id="ARBA00022692"/>
    </source>
</evidence>
<keyword evidence="5" id="KW-0732">Signal</keyword>
<dbReference type="OrthoDB" id="9764669at2"/>
<evidence type="ECO:0000256" key="8">
    <source>
        <dbReference type="ARBA" id="ARBA00023136"/>
    </source>
</evidence>
<dbReference type="HOGENOM" id="CLU_008287_18_2_6"/>
<comment type="similarity">
    <text evidence="10 11">Belongs to the TonB-dependent receptor family.</text>
</comment>
<dbReference type="CDD" id="cd01347">
    <property type="entry name" value="ligand_gated_channel"/>
    <property type="match status" value="1"/>
</dbReference>
<evidence type="ECO:0000256" key="10">
    <source>
        <dbReference type="PROSITE-ProRule" id="PRU01360"/>
    </source>
</evidence>
<evidence type="ECO:0000259" key="13">
    <source>
        <dbReference type="Pfam" id="PF07715"/>
    </source>
</evidence>
<dbReference type="Gene3D" id="2.40.170.20">
    <property type="entry name" value="TonB-dependent receptor, beta-barrel domain"/>
    <property type="match status" value="1"/>
</dbReference>
<dbReference type="Gene3D" id="2.170.130.10">
    <property type="entry name" value="TonB-dependent receptor, plug domain"/>
    <property type="match status" value="1"/>
</dbReference>
<accession>A6W1Y5</accession>
<dbReference type="InterPro" id="IPR037066">
    <property type="entry name" value="Plug_dom_sf"/>
</dbReference>
<evidence type="ECO:0000256" key="9">
    <source>
        <dbReference type="ARBA" id="ARBA00023237"/>
    </source>
</evidence>
<dbReference type="InterPro" id="IPR039426">
    <property type="entry name" value="TonB-dep_rcpt-like"/>
</dbReference>
<evidence type="ECO:0000256" key="11">
    <source>
        <dbReference type="RuleBase" id="RU003357"/>
    </source>
</evidence>
<protein>
    <submittedName>
        <fullName evidence="14">TonB-dependent receptor</fullName>
    </submittedName>
</protein>
<dbReference type="STRING" id="400668.Mmwyl1_3815"/>
<evidence type="ECO:0000256" key="5">
    <source>
        <dbReference type="ARBA" id="ARBA00022729"/>
    </source>
</evidence>
<keyword evidence="4 10" id="KW-0812">Transmembrane</keyword>
<keyword evidence="14" id="KW-0675">Receptor</keyword>
<proteinExistence type="inferred from homology"/>
<dbReference type="eggNOG" id="COG4771">
    <property type="taxonomic scope" value="Bacteria"/>
</dbReference>
<dbReference type="Pfam" id="PF07715">
    <property type="entry name" value="Plug"/>
    <property type="match status" value="1"/>
</dbReference>
<dbReference type="Pfam" id="PF00593">
    <property type="entry name" value="TonB_dep_Rec_b-barrel"/>
    <property type="match status" value="1"/>
</dbReference>
<dbReference type="PROSITE" id="PS52016">
    <property type="entry name" value="TONB_DEPENDENT_REC_3"/>
    <property type="match status" value="1"/>
</dbReference>
<evidence type="ECO:0000256" key="1">
    <source>
        <dbReference type="ARBA" id="ARBA00004571"/>
    </source>
</evidence>
<dbReference type="InterPro" id="IPR036942">
    <property type="entry name" value="Beta-barrel_TonB_sf"/>
</dbReference>
<dbReference type="GO" id="GO:0044718">
    <property type="term" value="P:siderophore transmembrane transport"/>
    <property type="evidence" value="ECO:0007669"/>
    <property type="project" value="TreeGrafter"/>
</dbReference>
<feature type="domain" description="TonB-dependent receptor plug" evidence="13">
    <location>
        <begin position="50"/>
        <end position="160"/>
    </location>
</feature>
<evidence type="ECO:0000256" key="2">
    <source>
        <dbReference type="ARBA" id="ARBA00022448"/>
    </source>
</evidence>
<organism evidence="14">
    <name type="scientific">Marinomonas sp. (strain MWYL1)</name>
    <dbReference type="NCBI Taxonomy" id="400668"/>
    <lineage>
        <taxon>Bacteria</taxon>
        <taxon>Pseudomonadati</taxon>
        <taxon>Pseudomonadota</taxon>
        <taxon>Gammaproteobacteria</taxon>
        <taxon>Oceanospirillales</taxon>
        <taxon>Oceanospirillaceae</taxon>
        <taxon>Marinomonas</taxon>
    </lineage>
</organism>
<evidence type="ECO:0000313" key="14">
    <source>
        <dbReference type="EMBL" id="ABR72714.1"/>
    </source>
</evidence>
<feature type="domain" description="TonB-dependent receptor-like beta-barrel" evidence="12">
    <location>
        <begin position="207"/>
        <end position="631"/>
    </location>
</feature>
<gene>
    <name evidence="14" type="ordered locus">Mmwyl1_3815</name>
</gene>
<evidence type="ECO:0000259" key="12">
    <source>
        <dbReference type="Pfam" id="PF00593"/>
    </source>
</evidence>
<dbReference type="AlphaFoldDB" id="A6W1Y5"/>
<keyword evidence="8 10" id="KW-0472">Membrane</keyword>
<evidence type="ECO:0000256" key="3">
    <source>
        <dbReference type="ARBA" id="ARBA00022452"/>
    </source>
</evidence>
<comment type="subcellular location">
    <subcellularLocation>
        <location evidence="1 10">Cell outer membrane</location>
        <topology evidence="1 10">Multi-pass membrane protein</topology>
    </subcellularLocation>
</comment>
<keyword evidence="6" id="KW-0406">Ion transport</keyword>
<dbReference type="PANTHER" id="PTHR30069:SF53">
    <property type="entry name" value="COLICIN I RECEPTOR-RELATED"/>
    <property type="match status" value="1"/>
</dbReference>
<dbReference type="PANTHER" id="PTHR30069">
    <property type="entry name" value="TONB-DEPENDENT OUTER MEMBRANE RECEPTOR"/>
    <property type="match status" value="1"/>
</dbReference>
<dbReference type="EMBL" id="CP000749">
    <property type="protein sequence ID" value="ABR72714.1"/>
    <property type="molecule type" value="Genomic_DNA"/>
</dbReference>
<dbReference type="GO" id="GO:0015344">
    <property type="term" value="F:siderophore uptake transmembrane transporter activity"/>
    <property type="evidence" value="ECO:0007669"/>
    <property type="project" value="TreeGrafter"/>
</dbReference>
<keyword evidence="7 11" id="KW-0798">TonB box</keyword>
<dbReference type="InterPro" id="IPR012910">
    <property type="entry name" value="Plug_dom"/>
</dbReference>
<reference evidence="14" key="1">
    <citation type="submission" date="2007-06" db="EMBL/GenBank/DDBJ databases">
        <title>Complete sequence of Marinomonas sp. MWYL1.</title>
        <authorList>
            <consortium name="US DOE Joint Genome Institute"/>
            <person name="Copeland A."/>
            <person name="Lucas S."/>
            <person name="Lapidus A."/>
            <person name="Barry K."/>
            <person name="Glavina del Rio T."/>
            <person name="Dalin E."/>
            <person name="Tice H."/>
            <person name="Pitluck S."/>
            <person name="Kiss H."/>
            <person name="Brettin T."/>
            <person name="Bruce D."/>
            <person name="Detter J.C."/>
            <person name="Han C."/>
            <person name="Schmutz J."/>
            <person name="Larimer F."/>
            <person name="Land M."/>
            <person name="Hauser L."/>
            <person name="Kyrpides N."/>
            <person name="Kim E."/>
            <person name="Johnston A.W.B."/>
            <person name="Todd J.D."/>
            <person name="Rogers R."/>
            <person name="Wexler M."/>
            <person name="Bond P.L."/>
            <person name="Li Y."/>
            <person name="Richardson P."/>
        </authorList>
    </citation>
    <scope>NUCLEOTIDE SEQUENCE [LARGE SCALE GENOMIC DNA]</scope>
    <source>
        <strain evidence="14">MWYL1</strain>
    </source>
</reference>
<keyword evidence="9 10" id="KW-0998">Cell outer membrane</keyword>
<evidence type="ECO:0000256" key="6">
    <source>
        <dbReference type="ARBA" id="ARBA00023065"/>
    </source>
</evidence>
<dbReference type="GO" id="GO:0009279">
    <property type="term" value="C:cell outer membrane"/>
    <property type="evidence" value="ECO:0007669"/>
    <property type="project" value="UniProtKB-SubCell"/>
</dbReference>
<keyword evidence="3 10" id="KW-1134">Transmembrane beta strand</keyword>
<dbReference type="KEGG" id="mmw:Mmwyl1_3815"/>
<sequence length="658" mass="72161">MIASGISVSTQNAFADDATSLNNTQKTQDSSVDLTGIVVTASPGGVAQDINDAPASISVITREELESKPYRDLADALSSIPGLTTTGGSDHKEISIRGMSSAYTLTLIDGKRTDSRETSRLSDGLGQMNAWTPPISAIERIEIVRGPMSSLYGADAMGGVINIITRKVAKEWSGEVSTDALLQENSQSGNANQGSFFLTGPIKQDLLGLQLYGQYSKRDEDDIYNGYRDSKRNNITAKLALTPTPDHDIIFAANHTEQRVTQEPGKSIDPNCATYSYFGCATPYDKKVDVDRFSLSHTGRWTLGTSETYVQQETFNVSSQDVRLKNTEFRTSLAMPLEDHLVTVGGGSRHNKLHDSFSNRVTNQYDITRKQNSLFAEDDWYLTDTFTLTAGARLDDDNRYGHHWSPRVYGVWGITPQWTLKGGVTSGFKSPDMTKVASGYASASGLGNIYGNEDLKPEKSLSQEIGILYNHNGVTGGLTLFNNKFEDKITTVACNTRCTAAPSGTNSLTYANVDKAITRGVEASLGLPLSSNITWDNSYTFTYSKQESGLYKGKPLNKLPRHQLTSTLNYQPTDELTTWARLAYRGKDSDNVGGTAQLLSPVESPSFTTFDIGANYEINQTLSLRAAIYNLANQRISYNKYGFVEDARRYWLGITAKF</sequence>
<name>A6W1Y5_MARMS</name>
<keyword evidence="2 10" id="KW-0813">Transport</keyword>